<evidence type="ECO:0000313" key="8">
    <source>
        <dbReference type="Proteomes" id="UP000237347"/>
    </source>
</evidence>
<feature type="disulfide bond" evidence="4">
    <location>
        <begin position="152"/>
        <end position="184"/>
    </location>
</feature>
<dbReference type="AlphaFoldDB" id="A0AAW0IC93"/>
<dbReference type="PIRSF" id="PIRSF001060">
    <property type="entry name" value="Endochitinase"/>
    <property type="match status" value="1"/>
</dbReference>
<dbReference type="Proteomes" id="UP000237347">
    <property type="component" value="Unassembled WGS sequence"/>
</dbReference>
<dbReference type="GO" id="GO:0008061">
    <property type="term" value="F:chitin binding"/>
    <property type="evidence" value="ECO:0007669"/>
    <property type="project" value="UniProtKB-KW"/>
</dbReference>
<keyword evidence="2" id="KW-0611">Plant defense</keyword>
<dbReference type="GO" id="GO:0006032">
    <property type="term" value="P:chitin catabolic process"/>
    <property type="evidence" value="ECO:0007669"/>
    <property type="project" value="InterPro"/>
</dbReference>
<name>A0AAW0IC93_QUESU</name>
<comment type="caution">
    <text evidence="7">The sequence shown here is derived from an EMBL/GenBank/DDBJ whole genome shotgun (WGS) entry which is preliminary data.</text>
</comment>
<dbReference type="InterPro" id="IPR023346">
    <property type="entry name" value="Lysozyme-like_dom_sf"/>
</dbReference>
<feature type="signal peptide" evidence="5">
    <location>
        <begin position="1"/>
        <end position="22"/>
    </location>
</feature>
<evidence type="ECO:0000313" key="7">
    <source>
        <dbReference type="EMBL" id="KAK7812056.1"/>
    </source>
</evidence>
<reference evidence="7 8" key="1">
    <citation type="journal article" date="2018" name="Sci. Data">
        <title>The draft genome sequence of cork oak.</title>
        <authorList>
            <person name="Ramos A.M."/>
            <person name="Usie A."/>
            <person name="Barbosa P."/>
            <person name="Barros P.M."/>
            <person name="Capote T."/>
            <person name="Chaves I."/>
            <person name="Simoes F."/>
            <person name="Abreu I."/>
            <person name="Carrasquinho I."/>
            <person name="Faro C."/>
            <person name="Guimaraes J.B."/>
            <person name="Mendonca D."/>
            <person name="Nobrega F."/>
            <person name="Rodrigues L."/>
            <person name="Saibo N.J.M."/>
            <person name="Varela M.C."/>
            <person name="Egas C."/>
            <person name="Matos J."/>
            <person name="Miguel C.M."/>
            <person name="Oliveira M.M."/>
            <person name="Ricardo C.P."/>
            <person name="Goncalves S."/>
        </authorList>
    </citation>
    <scope>NUCLEOTIDE SEQUENCE [LARGE SCALE GENOMIC DNA]</scope>
    <source>
        <strain evidence="8">cv. HL8</strain>
    </source>
</reference>
<dbReference type="Gene3D" id="1.10.530.10">
    <property type="match status" value="1"/>
</dbReference>
<dbReference type="Pfam" id="PF00182">
    <property type="entry name" value="Glyco_hydro_19"/>
    <property type="match status" value="1"/>
</dbReference>
<evidence type="ECO:0000256" key="5">
    <source>
        <dbReference type="SAM" id="SignalP"/>
    </source>
</evidence>
<accession>A0AAW0IC93</accession>
<dbReference type="GO" id="GO:0004568">
    <property type="term" value="F:chitinase activity"/>
    <property type="evidence" value="ECO:0007669"/>
    <property type="project" value="InterPro"/>
</dbReference>
<keyword evidence="1" id="KW-0147">Chitin-binding</keyword>
<dbReference type="InterPro" id="IPR000726">
    <property type="entry name" value="Glyco_hydro_19_cat"/>
</dbReference>
<keyword evidence="3 4" id="KW-1015">Disulfide bond</keyword>
<evidence type="ECO:0000256" key="4">
    <source>
        <dbReference type="PIRSR" id="PIRSR001060-2"/>
    </source>
</evidence>
<feature type="chain" id="PRO_5043788212" evidence="5">
    <location>
        <begin position="23"/>
        <end position="199"/>
    </location>
</feature>
<dbReference type="CDD" id="cd00325">
    <property type="entry name" value="chitinase_GH19"/>
    <property type="match status" value="1"/>
</dbReference>
<gene>
    <name evidence="7" type="primary">CHI2_0</name>
    <name evidence="7" type="ORF">CFP56_008620</name>
</gene>
<dbReference type="PANTHER" id="PTHR22595">
    <property type="entry name" value="CHITINASE-RELATED"/>
    <property type="match status" value="1"/>
</dbReference>
<keyword evidence="8" id="KW-1185">Reference proteome</keyword>
<organism evidence="7 8">
    <name type="scientific">Quercus suber</name>
    <name type="common">Cork oak</name>
    <dbReference type="NCBI Taxonomy" id="58331"/>
    <lineage>
        <taxon>Eukaryota</taxon>
        <taxon>Viridiplantae</taxon>
        <taxon>Streptophyta</taxon>
        <taxon>Embryophyta</taxon>
        <taxon>Tracheophyta</taxon>
        <taxon>Spermatophyta</taxon>
        <taxon>Magnoliopsida</taxon>
        <taxon>eudicotyledons</taxon>
        <taxon>Gunneridae</taxon>
        <taxon>Pentapetalae</taxon>
        <taxon>rosids</taxon>
        <taxon>fabids</taxon>
        <taxon>Fagales</taxon>
        <taxon>Fagaceae</taxon>
        <taxon>Quercus</taxon>
    </lineage>
</organism>
<feature type="domain" description="Glycoside hydrolase family 19 catalytic" evidence="6">
    <location>
        <begin position="97"/>
        <end position="107"/>
    </location>
</feature>
<dbReference type="InterPro" id="IPR016283">
    <property type="entry name" value="Glyco_hydro_19"/>
</dbReference>
<dbReference type="PANTHER" id="PTHR22595:SF200">
    <property type="entry name" value="ENDOCHITINASE 1"/>
    <property type="match status" value="1"/>
</dbReference>
<dbReference type="PROSITE" id="PS00774">
    <property type="entry name" value="CHITINASE_19_2"/>
    <property type="match status" value="1"/>
</dbReference>
<evidence type="ECO:0000259" key="6">
    <source>
        <dbReference type="PROSITE" id="PS00774"/>
    </source>
</evidence>
<keyword evidence="5" id="KW-0732">Signal</keyword>
<evidence type="ECO:0000256" key="2">
    <source>
        <dbReference type="ARBA" id="ARBA00022821"/>
    </source>
</evidence>
<protein>
    <submittedName>
        <fullName evidence="7">Endochitinase a2</fullName>
    </submittedName>
</protein>
<proteinExistence type="predicted"/>
<dbReference type="EMBL" id="PKMF04001587">
    <property type="protein sequence ID" value="KAK7812056.1"/>
    <property type="molecule type" value="Genomic_DNA"/>
</dbReference>
<dbReference type="GO" id="GO:0050832">
    <property type="term" value="P:defense response to fungus"/>
    <property type="evidence" value="ECO:0007669"/>
    <property type="project" value="TreeGrafter"/>
</dbReference>
<dbReference type="SUPFAM" id="SSF53955">
    <property type="entry name" value="Lysozyme-like"/>
    <property type="match status" value="1"/>
</dbReference>
<feature type="disulfide bond" evidence="4">
    <location>
        <begin position="45"/>
        <end position="53"/>
    </location>
</feature>
<dbReference type="GO" id="GO:0005975">
    <property type="term" value="P:carbohydrate metabolic process"/>
    <property type="evidence" value="ECO:0007669"/>
    <property type="project" value="InterPro"/>
</dbReference>
<evidence type="ECO:0000256" key="3">
    <source>
        <dbReference type="ARBA" id="ARBA00023157"/>
    </source>
</evidence>
<sequence length="199" mass="21958">MSYTICFFNELIIYVVHVGGWATAPGGPYSWGYCFVREINGGSYCASNPNYPCASGQEYYGRGPIQLSWNYNYGQCGEALELDLLNNPDLVATDPVISFKTAIWFWMTPQSPKPSCHDVITENWNPSSADIAAGRLTGYGTTTNIINGGLECGQGSNAQVEDRIGFYKRYCDFFGVDYGDNLDCYNQSPFGNGLLVDTM</sequence>
<evidence type="ECO:0000256" key="1">
    <source>
        <dbReference type="ARBA" id="ARBA00022669"/>
    </source>
</evidence>
<dbReference type="Gene3D" id="3.30.20.10">
    <property type="entry name" value="Endochitinase, domain 2"/>
    <property type="match status" value="1"/>
</dbReference>
<dbReference type="FunFam" id="3.30.20.10:FF:000001">
    <property type="entry name" value="Endochitinase (Chitinase)"/>
    <property type="match status" value="1"/>
</dbReference>
<dbReference type="GO" id="GO:0016998">
    <property type="term" value="P:cell wall macromolecule catabolic process"/>
    <property type="evidence" value="ECO:0007669"/>
    <property type="project" value="InterPro"/>
</dbReference>